<protein>
    <recommendedName>
        <fullName evidence="9">5'-nucleotidase SurE</fullName>
        <ecNumber evidence="9">3.1.3.5</ecNumber>
    </recommendedName>
    <alternativeName>
        <fullName evidence="9">Nucleoside 5'-monophosphate phosphohydrolase</fullName>
    </alternativeName>
</protein>
<dbReference type="OrthoDB" id="9780815at2"/>
<evidence type="ECO:0000256" key="4">
    <source>
        <dbReference type="ARBA" id="ARBA00011062"/>
    </source>
</evidence>
<feature type="binding site" evidence="9">
    <location>
        <position position="12"/>
    </location>
    <ligand>
        <name>a divalent metal cation</name>
        <dbReference type="ChEBI" id="CHEBI:60240"/>
    </ligand>
</feature>
<comment type="function">
    <text evidence="9">Nucleotidase that shows phosphatase activity on nucleoside 5'-monophosphates.</text>
</comment>
<organism evidence="11 12">
    <name type="scientific">Roseivirga ehrenbergii (strain DSM 102268 / JCM 13514 / KCTC 12282 / NCIMB 14502 / KMM 6017)</name>
    <dbReference type="NCBI Taxonomy" id="279360"/>
    <lineage>
        <taxon>Bacteria</taxon>
        <taxon>Pseudomonadati</taxon>
        <taxon>Bacteroidota</taxon>
        <taxon>Cytophagia</taxon>
        <taxon>Cytophagales</taxon>
        <taxon>Roseivirgaceae</taxon>
        <taxon>Roseivirga</taxon>
    </lineage>
</organism>
<sequence length="262" mass="28760">MSKPLILVSNDDGITSKGIRVLIEAMCQVGEVIVVAPDSPQSGMGHAITIGNTLRLIETDIFNDLGVIAYKCSGTPADCVKLAKHYVLKDRVPDLVVSGVNHGSNLAISVLYSGTMSAAIEAAIEGFPSIGYSLADFSLKADFSHAIDHIVHIAKEVLDKGLAKNVALNVNIPPKQNQKIRGIKVCRQAKAHWQEEFDQRKDPYGRPYFWLAGNFVNNDKGEDTDVWAVDHNYVSVVPCQYDMTAYHSIAQINDDWDFMTNV</sequence>
<evidence type="ECO:0000256" key="8">
    <source>
        <dbReference type="ARBA" id="ARBA00022801"/>
    </source>
</evidence>
<dbReference type="SUPFAM" id="SSF64167">
    <property type="entry name" value="SurE-like"/>
    <property type="match status" value="1"/>
</dbReference>
<evidence type="ECO:0000256" key="1">
    <source>
        <dbReference type="ARBA" id="ARBA00000815"/>
    </source>
</evidence>
<name>A0A150X8B6_ROSEK</name>
<dbReference type="InterPro" id="IPR036523">
    <property type="entry name" value="SurE-like_sf"/>
</dbReference>
<dbReference type="NCBIfam" id="TIGR00087">
    <property type="entry name" value="surE"/>
    <property type="match status" value="1"/>
</dbReference>
<keyword evidence="7 9" id="KW-0547">Nucleotide-binding</keyword>
<evidence type="ECO:0000256" key="2">
    <source>
        <dbReference type="ARBA" id="ARBA00001946"/>
    </source>
</evidence>
<evidence type="ECO:0000313" key="11">
    <source>
        <dbReference type="EMBL" id="KYG74969.1"/>
    </source>
</evidence>
<keyword evidence="8 9" id="KW-0378">Hydrolase</keyword>
<comment type="subcellular location">
    <subcellularLocation>
        <location evidence="3 9">Cytoplasm</location>
    </subcellularLocation>
</comment>
<keyword evidence="6 9" id="KW-0479">Metal-binding</keyword>
<dbReference type="GO" id="GO:0046872">
    <property type="term" value="F:metal ion binding"/>
    <property type="evidence" value="ECO:0007669"/>
    <property type="project" value="UniProtKB-UniRule"/>
</dbReference>
<dbReference type="NCBIfam" id="NF001490">
    <property type="entry name" value="PRK00346.1-4"/>
    <property type="match status" value="1"/>
</dbReference>
<evidence type="ECO:0000256" key="6">
    <source>
        <dbReference type="ARBA" id="ARBA00022723"/>
    </source>
</evidence>
<feature type="domain" description="Survival protein SurE-like phosphatase/nucleotidase" evidence="10">
    <location>
        <begin position="6"/>
        <end position="195"/>
    </location>
</feature>
<dbReference type="STRING" id="279360.MB14_07150"/>
<evidence type="ECO:0000259" key="10">
    <source>
        <dbReference type="Pfam" id="PF01975"/>
    </source>
</evidence>
<evidence type="ECO:0000256" key="3">
    <source>
        <dbReference type="ARBA" id="ARBA00004496"/>
    </source>
</evidence>
<dbReference type="Gene3D" id="3.40.1210.10">
    <property type="entry name" value="Survival protein SurE-like phosphatase/nucleotidase"/>
    <property type="match status" value="1"/>
</dbReference>
<keyword evidence="5 9" id="KW-0963">Cytoplasm</keyword>
<evidence type="ECO:0000313" key="12">
    <source>
        <dbReference type="Proteomes" id="UP000075583"/>
    </source>
</evidence>
<dbReference type="AlphaFoldDB" id="A0A150X8B6"/>
<evidence type="ECO:0000256" key="9">
    <source>
        <dbReference type="HAMAP-Rule" id="MF_00060"/>
    </source>
</evidence>
<reference evidence="11" key="1">
    <citation type="submission" date="2016-01" db="EMBL/GenBank/DDBJ databases">
        <title>Genome sequencing of Roseivirga ehrenbergii KMM 6017.</title>
        <authorList>
            <person name="Selvaratnam C."/>
            <person name="Thevarajoo S."/>
            <person name="Goh K.M."/>
            <person name="Ee R."/>
            <person name="Chan K.-G."/>
            <person name="Chong C.S."/>
        </authorList>
    </citation>
    <scope>NUCLEOTIDE SEQUENCE [LARGE SCALE GENOMIC DNA]</scope>
    <source>
        <strain evidence="11">KMM 6017</strain>
    </source>
</reference>
<dbReference type="NCBIfam" id="NF001492">
    <property type="entry name" value="PRK00346.2-2"/>
    <property type="match status" value="1"/>
</dbReference>
<feature type="binding site" evidence="9">
    <location>
        <position position="101"/>
    </location>
    <ligand>
        <name>a divalent metal cation</name>
        <dbReference type="ChEBI" id="CHEBI:60240"/>
    </ligand>
</feature>
<accession>A0A150X8B6</accession>
<comment type="caution">
    <text evidence="11">The sequence shown here is derived from an EMBL/GenBank/DDBJ whole genome shotgun (WGS) entry which is preliminary data.</text>
</comment>
<feature type="binding site" evidence="9">
    <location>
        <position position="11"/>
    </location>
    <ligand>
        <name>a divalent metal cation</name>
        <dbReference type="ChEBI" id="CHEBI:60240"/>
    </ligand>
</feature>
<keyword evidence="12" id="KW-1185">Reference proteome</keyword>
<dbReference type="PANTHER" id="PTHR30457:SF0">
    <property type="entry name" value="PHOSPHATASE, PUTATIVE (AFU_ORTHOLOGUE AFUA_4G01070)-RELATED"/>
    <property type="match status" value="1"/>
</dbReference>
<comment type="catalytic activity">
    <reaction evidence="1 9">
        <text>a ribonucleoside 5'-phosphate + H2O = a ribonucleoside + phosphate</text>
        <dbReference type="Rhea" id="RHEA:12484"/>
        <dbReference type="ChEBI" id="CHEBI:15377"/>
        <dbReference type="ChEBI" id="CHEBI:18254"/>
        <dbReference type="ChEBI" id="CHEBI:43474"/>
        <dbReference type="ChEBI" id="CHEBI:58043"/>
        <dbReference type="EC" id="3.1.3.5"/>
    </reaction>
</comment>
<feature type="binding site" evidence="9">
    <location>
        <position position="42"/>
    </location>
    <ligand>
        <name>a divalent metal cation</name>
        <dbReference type="ChEBI" id="CHEBI:60240"/>
    </ligand>
</feature>
<dbReference type="GO" id="GO:0008253">
    <property type="term" value="F:5'-nucleotidase activity"/>
    <property type="evidence" value="ECO:0007669"/>
    <property type="project" value="UniProtKB-UniRule"/>
</dbReference>
<gene>
    <name evidence="9" type="primary">surE</name>
    <name evidence="11" type="ORF">MB14_07150</name>
</gene>
<comment type="cofactor">
    <cofactor evidence="9">
        <name>a divalent metal cation</name>
        <dbReference type="ChEBI" id="CHEBI:60240"/>
    </cofactor>
    <text evidence="9">Binds 1 divalent metal cation per subunit.</text>
</comment>
<dbReference type="FunFam" id="3.40.1210.10:FF:000001">
    <property type="entry name" value="5'/3'-nucleotidase SurE"/>
    <property type="match status" value="1"/>
</dbReference>
<dbReference type="RefSeq" id="WP_062592473.1">
    <property type="nucleotide sequence ID" value="NZ_LQZQ01000045.1"/>
</dbReference>
<comment type="cofactor">
    <cofactor evidence="2">
        <name>Mg(2+)</name>
        <dbReference type="ChEBI" id="CHEBI:18420"/>
    </cofactor>
</comment>
<dbReference type="GO" id="GO:0000166">
    <property type="term" value="F:nucleotide binding"/>
    <property type="evidence" value="ECO:0007669"/>
    <property type="project" value="UniProtKB-KW"/>
</dbReference>
<evidence type="ECO:0000256" key="5">
    <source>
        <dbReference type="ARBA" id="ARBA00022490"/>
    </source>
</evidence>
<dbReference type="Proteomes" id="UP000075583">
    <property type="component" value="Unassembled WGS sequence"/>
</dbReference>
<dbReference type="HAMAP" id="MF_00060">
    <property type="entry name" value="SurE"/>
    <property type="match status" value="1"/>
</dbReference>
<dbReference type="GO" id="GO:0005737">
    <property type="term" value="C:cytoplasm"/>
    <property type="evidence" value="ECO:0007669"/>
    <property type="project" value="UniProtKB-SubCell"/>
</dbReference>
<proteinExistence type="inferred from homology"/>
<dbReference type="EC" id="3.1.3.5" evidence="9"/>
<evidence type="ECO:0000256" key="7">
    <source>
        <dbReference type="ARBA" id="ARBA00022741"/>
    </source>
</evidence>
<comment type="similarity">
    <text evidence="4 9">Belongs to the SurE nucleotidase family.</text>
</comment>
<dbReference type="EMBL" id="LQZQ01000045">
    <property type="protein sequence ID" value="KYG74969.1"/>
    <property type="molecule type" value="Genomic_DNA"/>
</dbReference>
<dbReference type="InterPro" id="IPR002828">
    <property type="entry name" value="SurE-like_Pase/nucleotidase"/>
</dbReference>
<dbReference type="PANTHER" id="PTHR30457">
    <property type="entry name" value="5'-NUCLEOTIDASE SURE"/>
    <property type="match status" value="1"/>
</dbReference>
<dbReference type="Pfam" id="PF01975">
    <property type="entry name" value="SurE"/>
    <property type="match status" value="1"/>
</dbReference>
<dbReference type="InterPro" id="IPR030048">
    <property type="entry name" value="SurE"/>
</dbReference>